<evidence type="ECO:0000256" key="1">
    <source>
        <dbReference type="SAM" id="MobiDB-lite"/>
    </source>
</evidence>
<dbReference type="AlphaFoldDB" id="A0A5J5IQU9"/>
<dbReference type="Pfam" id="PF13822">
    <property type="entry name" value="ACC_epsilon"/>
    <property type="match status" value="1"/>
</dbReference>
<evidence type="ECO:0000313" key="2">
    <source>
        <dbReference type="EMBL" id="KAA9085070.1"/>
    </source>
</evidence>
<gene>
    <name evidence="2" type="ORF">F6B42_11215</name>
</gene>
<protein>
    <submittedName>
        <fullName evidence="2">Acyl-CoA carboxylase subunit epsilon</fullName>
    </submittedName>
</protein>
<name>A0A5J5IQU9_9MICO</name>
<accession>A0A5J5IQU9</accession>
<feature type="region of interest" description="Disordered" evidence="1">
    <location>
        <begin position="1"/>
        <end position="26"/>
    </location>
</feature>
<keyword evidence="3" id="KW-1185">Reference proteome</keyword>
<proteinExistence type="predicted"/>
<evidence type="ECO:0000313" key="3">
    <source>
        <dbReference type="Proteomes" id="UP000327039"/>
    </source>
</evidence>
<dbReference type="OrthoDB" id="5120802at2"/>
<dbReference type="EMBL" id="VYRZ01000003">
    <property type="protein sequence ID" value="KAA9085070.1"/>
    <property type="molecule type" value="Genomic_DNA"/>
</dbReference>
<reference evidence="3" key="1">
    <citation type="submission" date="2019-09" db="EMBL/GenBank/DDBJ databases">
        <title>Mumia zhuanghuii sp. nov. isolated from the intestinal contents of plateau pika (Ochotona curzoniae) in the Qinghai-Tibet plateau of China.</title>
        <authorList>
            <person name="Tian Z."/>
        </authorList>
    </citation>
    <scope>NUCLEOTIDE SEQUENCE [LARGE SCALE GENOMIC DNA]</scope>
    <source>
        <strain evidence="3">DSM 25564</strain>
    </source>
</reference>
<organism evidence="2 3">
    <name type="scientific">Microbacterium radiodurans</name>
    <dbReference type="NCBI Taxonomy" id="661398"/>
    <lineage>
        <taxon>Bacteria</taxon>
        <taxon>Bacillati</taxon>
        <taxon>Actinomycetota</taxon>
        <taxon>Actinomycetes</taxon>
        <taxon>Micrococcales</taxon>
        <taxon>Microbacteriaceae</taxon>
        <taxon>Microbacterium</taxon>
    </lineage>
</organism>
<sequence>MSGAAASDPAAGAAGEPLRIDVRRGDPTPEELAAVIAVVSESYAQENADAVAADPPMESAWRRSARALRAPLKRGYGWGRFTG</sequence>
<feature type="compositionally biased region" description="Low complexity" evidence="1">
    <location>
        <begin position="1"/>
        <end position="15"/>
    </location>
</feature>
<comment type="caution">
    <text evidence="2">The sequence shown here is derived from an EMBL/GenBank/DDBJ whole genome shotgun (WGS) entry which is preliminary data.</text>
</comment>
<dbReference type="RefSeq" id="WP_150419779.1">
    <property type="nucleotide sequence ID" value="NZ_VYRZ01000003.1"/>
</dbReference>
<dbReference type="Proteomes" id="UP000327039">
    <property type="component" value="Unassembled WGS sequence"/>
</dbReference>
<dbReference type="GO" id="GO:0003989">
    <property type="term" value="F:acetyl-CoA carboxylase activity"/>
    <property type="evidence" value="ECO:0007669"/>
    <property type="project" value="InterPro"/>
</dbReference>
<dbReference type="GO" id="GO:0004658">
    <property type="term" value="F:propionyl-CoA carboxylase activity"/>
    <property type="evidence" value="ECO:0007669"/>
    <property type="project" value="InterPro"/>
</dbReference>
<dbReference type="InterPro" id="IPR032716">
    <property type="entry name" value="ACC_epsilon"/>
</dbReference>